<dbReference type="GO" id="GO:0016491">
    <property type="term" value="F:oxidoreductase activity"/>
    <property type="evidence" value="ECO:0007669"/>
    <property type="project" value="UniProtKB-KW"/>
</dbReference>
<dbReference type="PANTHER" id="PTHR43391">
    <property type="entry name" value="RETINOL DEHYDROGENASE-RELATED"/>
    <property type="match status" value="1"/>
</dbReference>
<accession>A0A381R3V4</accession>
<dbReference type="Gene3D" id="3.40.50.720">
    <property type="entry name" value="NAD(P)-binding Rossmann-like Domain"/>
    <property type="match status" value="1"/>
</dbReference>
<evidence type="ECO:0008006" key="5">
    <source>
        <dbReference type="Google" id="ProtNLM"/>
    </source>
</evidence>
<reference evidence="4" key="1">
    <citation type="submission" date="2018-05" db="EMBL/GenBank/DDBJ databases">
        <authorList>
            <person name="Lanie J.A."/>
            <person name="Ng W.-L."/>
            <person name="Kazmierczak K.M."/>
            <person name="Andrzejewski T.M."/>
            <person name="Davidsen T.M."/>
            <person name="Wayne K.J."/>
            <person name="Tettelin H."/>
            <person name="Glass J.I."/>
            <person name="Rusch D."/>
            <person name="Podicherti R."/>
            <person name="Tsui H.-C.T."/>
            <person name="Winkler M.E."/>
        </authorList>
    </citation>
    <scope>NUCLEOTIDE SEQUENCE</scope>
</reference>
<evidence type="ECO:0000256" key="1">
    <source>
        <dbReference type="ARBA" id="ARBA00006484"/>
    </source>
</evidence>
<proteinExistence type="inferred from homology"/>
<dbReference type="EMBL" id="UINC01001657">
    <property type="protein sequence ID" value="SUZ85904.1"/>
    <property type="molecule type" value="Genomic_DNA"/>
</dbReference>
<protein>
    <recommendedName>
        <fullName evidence="5">Short-chain dehydrogenase/reductase SDR</fullName>
    </recommendedName>
</protein>
<dbReference type="Pfam" id="PF00106">
    <property type="entry name" value="adh_short"/>
    <property type="match status" value="1"/>
</dbReference>
<keyword evidence="3" id="KW-0560">Oxidoreductase</keyword>
<sequence length="221" mass="24210">MAARRVELLNVVADECRRSGSKVYVFQIDVRRSDDCAQAAREFIGLAGGIDIVIANSGVGGNDKLLSGNSEQINNILSTNLLGVTNTIYPFIPTLIKQRSGTIVGISSVAGFLSVPIHGGYAASKVAMRRMFDSWRITMKDNGIRLVTICPGFIDTPMTEKLRSTPFIKSLEEATPAFAKAIKNGVPTFIYPWQMRWLIKLLNILPRSLVDFIISTMKAAS</sequence>
<keyword evidence="2" id="KW-0521">NADP</keyword>
<dbReference type="PANTHER" id="PTHR43391:SF14">
    <property type="entry name" value="DEHYDROGENASE_REDUCTASE SDR FAMILY PROTEIN 7-LIKE"/>
    <property type="match status" value="1"/>
</dbReference>
<dbReference type="InterPro" id="IPR020904">
    <property type="entry name" value="Sc_DH/Rdtase_CS"/>
</dbReference>
<dbReference type="InterPro" id="IPR036291">
    <property type="entry name" value="NAD(P)-bd_dom_sf"/>
</dbReference>
<name>A0A381R3V4_9ZZZZ</name>
<dbReference type="AlphaFoldDB" id="A0A381R3V4"/>
<evidence type="ECO:0000313" key="4">
    <source>
        <dbReference type="EMBL" id="SUZ85904.1"/>
    </source>
</evidence>
<comment type="similarity">
    <text evidence="1">Belongs to the short-chain dehydrogenases/reductases (SDR) family.</text>
</comment>
<dbReference type="PRINTS" id="PR00080">
    <property type="entry name" value="SDRFAMILY"/>
</dbReference>
<dbReference type="PROSITE" id="PS00061">
    <property type="entry name" value="ADH_SHORT"/>
    <property type="match status" value="1"/>
</dbReference>
<dbReference type="PRINTS" id="PR00081">
    <property type="entry name" value="GDHRDH"/>
</dbReference>
<evidence type="ECO:0000256" key="3">
    <source>
        <dbReference type="ARBA" id="ARBA00023002"/>
    </source>
</evidence>
<evidence type="ECO:0000256" key="2">
    <source>
        <dbReference type="ARBA" id="ARBA00022857"/>
    </source>
</evidence>
<gene>
    <name evidence="4" type="ORF">METZ01_LOCUS38758</name>
</gene>
<organism evidence="4">
    <name type="scientific">marine metagenome</name>
    <dbReference type="NCBI Taxonomy" id="408172"/>
    <lineage>
        <taxon>unclassified sequences</taxon>
        <taxon>metagenomes</taxon>
        <taxon>ecological metagenomes</taxon>
    </lineage>
</organism>
<dbReference type="InterPro" id="IPR002347">
    <property type="entry name" value="SDR_fam"/>
</dbReference>
<dbReference type="SUPFAM" id="SSF51735">
    <property type="entry name" value="NAD(P)-binding Rossmann-fold domains"/>
    <property type="match status" value="1"/>
</dbReference>